<evidence type="ECO:0000256" key="2">
    <source>
        <dbReference type="SAM" id="Phobius"/>
    </source>
</evidence>
<keyword evidence="2" id="KW-0472">Membrane</keyword>
<gene>
    <name evidence="3" type="ORF">OEZ85_002975</name>
</gene>
<dbReference type="Pfam" id="PF04657">
    <property type="entry name" value="DMT_YdcZ"/>
    <property type="match status" value="1"/>
</dbReference>
<dbReference type="InterPro" id="IPR006750">
    <property type="entry name" value="YdcZ"/>
</dbReference>
<dbReference type="Proteomes" id="UP001244341">
    <property type="component" value="Chromosome 5b"/>
</dbReference>
<dbReference type="PANTHER" id="PTHR34821">
    <property type="entry name" value="INNER MEMBRANE PROTEIN YDCZ"/>
    <property type="match status" value="1"/>
</dbReference>
<keyword evidence="2" id="KW-0812">Transmembrane</keyword>
<name>A0ABY8TZR2_TETOB</name>
<feature type="transmembrane region" description="Helical" evidence="2">
    <location>
        <begin position="59"/>
        <end position="84"/>
    </location>
</feature>
<dbReference type="EMBL" id="CP126212">
    <property type="protein sequence ID" value="WIA14450.1"/>
    <property type="molecule type" value="Genomic_DNA"/>
</dbReference>
<feature type="region of interest" description="Disordered" evidence="1">
    <location>
        <begin position="134"/>
        <end position="156"/>
    </location>
</feature>
<keyword evidence="2" id="KW-1133">Transmembrane helix</keyword>
<feature type="transmembrane region" description="Helical" evidence="2">
    <location>
        <begin position="90"/>
        <end position="111"/>
    </location>
</feature>
<proteinExistence type="predicted"/>
<reference evidence="3 4" key="1">
    <citation type="submission" date="2023-05" db="EMBL/GenBank/DDBJ databases">
        <title>A 100% complete, gapless, phased diploid assembly of the Scenedesmus obliquus UTEX 3031 genome.</title>
        <authorList>
            <person name="Biondi T.C."/>
            <person name="Hanschen E.R."/>
            <person name="Kwon T."/>
            <person name="Eng W."/>
            <person name="Kruse C.P.S."/>
            <person name="Koehler S.I."/>
            <person name="Kunde Y."/>
            <person name="Gleasner C.D."/>
            <person name="You Mak K.T."/>
            <person name="Polle J."/>
            <person name="Hovde B.T."/>
            <person name="Starkenburg S.R."/>
        </authorList>
    </citation>
    <scope>NUCLEOTIDE SEQUENCE [LARGE SCALE GENOMIC DNA]</scope>
    <source>
        <strain evidence="3 4">DOE0152z</strain>
    </source>
</reference>
<feature type="transmembrane region" description="Helical" evidence="2">
    <location>
        <begin position="32"/>
        <end position="52"/>
    </location>
</feature>
<evidence type="ECO:0000256" key="1">
    <source>
        <dbReference type="SAM" id="MobiDB-lite"/>
    </source>
</evidence>
<keyword evidence="4" id="KW-1185">Reference proteome</keyword>
<evidence type="ECO:0000313" key="3">
    <source>
        <dbReference type="EMBL" id="WIA14450.1"/>
    </source>
</evidence>
<evidence type="ECO:0008006" key="5">
    <source>
        <dbReference type="Google" id="ProtNLM"/>
    </source>
</evidence>
<dbReference type="PANTHER" id="PTHR34821:SF2">
    <property type="entry name" value="INNER MEMBRANE PROTEIN YDCZ"/>
    <property type="match status" value="1"/>
</dbReference>
<accession>A0ABY8TZR2</accession>
<evidence type="ECO:0000313" key="4">
    <source>
        <dbReference type="Proteomes" id="UP001244341"/>
    </source>
</evidence>
<sequence length="205" mass="20994">MGMCVCLIYLLVDTTGLKHQLPSAAGISSAPWWAWIGGALGAYYVVVVIIFAQKLGAGTLVAIFVCAQLITSIVLDLTGLVGFARRVFSWQRWLGAALMVVGVVLVSHFPVSWARGCIRLDASASAAAAGGEVGAGEANEAEQPPEQQPQQSEAAGAAVPVQKREVPLGGGEAFVPGVDGALFQVASFLDAEDVAALGSLCGAAV</sequence>
<protein>
    <recommendedName>
        <fullName evidence="5">EamA domain-containing protein</fullName>
    </recommendedName>
</protein>
<organism evidence="3 4">
    <name type="scientific">Tetradesmus obliquus</name>
    <name type="common">Green alga</name>
    <name type="synonym">Acutodesmus obliquus</name>
    <dbReference type="NCBI Taxonomy" id="3088"/>
    <lineage>
        <taxon>Eukaryota</taxon>
        <taxon>Viridiplantae</taxon>
        <taxon>Chlorophyta</taxon>
        <taxon>core chlorophytes</taxon>
        <taxon>Chlorophyceae</taxon>
        <taxon>CS clade</taxon>
        <taxon>Sphaeropleales</taxon>
        <taxon>Scenedesmaceae</taxon>
        <taxon>Tetradesmus</taxon>
    </lineage>
</organism>